<dbReference type="Proteomes" id="UP000664658">
    <property type="component" value="Unassembled WGS sequence"/>
</dbReference>
<comment type="caution">
    <text evidence="2">The sequence shown here is derived from an EMBL/GenBank/DDBJ whole genome shotgun (WGS) entry which is preliminary data.</text>
</comment>
<accession>A0A8I1WCN6</accession>
<keyword evidence="1" id="KW-0472">Membrane</keyword>
<gene>
    <name evidence="2" type="ORF">J2R62_17225</name>
</gene>
<organism evidence="2 3">
    <name type="scientific">Plesiomonas shigelloides</name>
    <name type="common">Aeromonas shigelloides</name>
    <dbReference type="NCBI Taxonomy" id="703"/>
    <lineage>
        <taxon>Bacteria</taxon>
        <taxon>Pseudomonadati</taxon>
        <taxon>Pseudomonadota</taxon>
        <taxon>Gammaproteobacteria</taxon>
        <taxon>Enterobacterales</taxon>
        <taxon>Enterobacteriaceae</taxon>
        <taxon>Plesiomonas</taxon>
    </lineage>
</organism>
<name>A0A8I1WCN6_PLESH</name>
<protein>
    <submittedName>
        <fullName evidence="2">Uncharacterized protein</fullName>
    </submittedName>
</protein>
<keyword evidence="1" id="KW-1133">Transmembrane helix</keyword>
<evidence type="ECO:0000256" key="1">
    <source>
        <dbReference type="SAM" id="Phobius"/>
    </source>
</evidence>
<feature type="transmembrane region" description="Helical" evidence="1">
    <location>
        <begin position="141"/>
        <end position="159"/>
    </location>
</feature>
<keyword evidence="1" id="KW-0812">Transmembrane</keyword>
<sequence length="213" mass="24452">MDSLKILSVILGSSVFAALITAIFTRKAHEDNVALKYITEERAKWRKKVKELVSDLIDAVHISANNREKVQKVRSISAYLKLSLNPDPKEKLDGDILACLNEICRNPNYSKVRELEVLVSKLLKHDWERAKKEAKSTVSPIELILVGIPLVWCVVWLTLTNTELYKQMQSVPVLSGNYTEIACSSFIIFFLFYTFWFAKKCISKFQLAKWKKP</sequence>
<evidence type="ECO:0000313" key="2">
    <source>
        <dbReference type="EMBL" id="MBO1109909.1"/>
    </source>
</evidence>
<dbReference type="RefSeq" id="WP_207542828.1">
    <property type="nucleotide sequence ID" value="NZ_JAFNAA010000064.1"/>
</dbReference>
<evidence type="ECO:0000313" key="3">
    <source>
        <dbReference type="Proteomes" id="UP000664658"/>
    </source>
</evidence>
<feature type="transmembrane region" description="Helical" evidence="1">
    <location>
        <begin position="179"/>
        <end position="198"/>
    </location>
</feature>
<dbReference type="EMBL" id="JAFNAA010000064">
    <property type="protein sequence ID" value="MBO1109909.1"/>
    <property type="molecule type" value="Genomic_DNA"/>
</dbReference>
<reference evidence="2" key="1">
    <citation type="submission" date="2021-03" db="EMBL/GenBank/DDBJ databases">
        <title>Plesiomonas shigelloides zfcc0051, isolated from zebrafish feces.</title>
        <authorList>
            <person name="Vanderhoek Z."/>
            <person name="Gaulke C."/>
        </authorList>
    </citation>
    <scope>NUCLEOTIDE SEQUENCE</scope>
    <source>
        <strain evidence="2">Zfcc0051</strain>
    </source>
</reference>
<dbReference type="AlphaFoldDB" id="A0A8I1WCN6"/>
<feature type="transmembrane region" description="Helical" evidence="1">
    <location>
        <begin position="6"/>
        <end position="25"/>
    </location>
</feature>
<proteinExistence type="predicted"/>